<name>A0ACC0YQ94_9ROSI</name>
<accession>A0ACC0YQ94</accession>
<sequence length="97" mass="10686">MSCYNLCGIILHQSFKTDCCLTNSDAHVTGGSEGWVYLLLGSGRCVCRNKIQSSFFSGESFFPFNSCNLVTSVSYHPKDNAMITSSVDGSIRVWKTE</sequence>
<reference evidence="2" key="1">
    <citation type="journal article" date="2023" name="G3 (Bethesda)">
        <title>Genome assembly and association tests identify interacting loci associated with vigor, precocity, and sex in interspecific pistachio rootstocks.</title>
        <authorList>
            <person name="Palmer W."/>
            <person name="Jacygrad E."/>
            <person name="Sagayaradj S."/>
            <person name="Cavanaugh K."/>
            <person name="Han R."/>
            <person name="Bertier L."/>
            <person name="Beede B."/>
            <person name="Kafkas S."/>
            <person name="Golino D."/>
            <person name="Preece J."/>
            <person name="Michelmore R."/>
        </authorList>
    </citation>
    <scope>NUCLEOTIDE SEQUENCE [LARGE SCALE GENOMIC DNA]</scope>
</reference>
<evidence type="ECO:0000313" key="1">
    <source>
        <dbReference type="EMBL" id="KAJ0040642.1"/>
    </source>
</evidence>
<dbReference type="EMBL" id="CM047740">
    <property type="protein sequence ID" value="KAJ0040642.1"/>
    <property type="molecule type" value="Genomic_DNA"/>
</dbReference>
<evidence type="ECO:0000313" key="2">
    <source>
        <dbReference type="Proteomes" id="UP001163603"/>
    </source>
</evidence>
<proteinExistence type="predicted"/>
<keyword evidence="2" id="KW-1185">Reference proteome</keyword>
<organism evidence="1 2">
    <name type="scientific">Pistacia integerrima</name>
    <dbReference type="NCBI Taxonomy" id="434235"/>
    <lineage>
        <taxon>Eukaryota</taxon>
        <taxon>Viridiplantae</taxon>
        <taxon>Streptophyta</taxon>
        <taxon>Embryophyta</taxon>
        <taxon>Tracheophyta</taxon>
        <taxon>Spermatophyta</taxon>
        <taxon>Magnoliopsida</taxon>
        <taxon>eudicotyledons</taxon>
        <taxon>Gunneridae</taxon>
        <taxon>Pentapetalae</taxon>
        <taxon>rosids</taxon>
        <taxon>malvids</taxon>
        <taxon>Sapindales</taxon>
        <taxon>Anacardiaceae</taxon>
        <taxon>Pistacia</taxon>
    </lineage>
</organism>
<dbReference type="Proteomes" id="UP001163603">
    <property type="component" value="Chromosome 5"/>
</dbReference>
<gene>
    <name evidence="1" type="ORF">Pint_27087</name>
</gene>
<comment type="caution">
    <text evidence="1">The sequence shown here is derived from an EMBL/GenBank/DDBJ whole genome shotgun (WGS) entry which is preliminary data.</text>
</comment>
<protein>
    <submittedName>
        <fullName evidence="1">Uncharacterized protein</fullName>
    </submittedName>
</protein>